<proteinExistence type="predicted"/>
<comment type="caution">
    <text evidence="2">The sequence shown here is derived from an EMBL/GenBank/DDBJ whole genome shotgun (WGS) entry which is preliminary data.</text>
</comment>
<keyword evidence="3" id="KW-1185">Reference proteome</keyword>
<dbReference type="InterPro" id="IPR005312">
    <property type="entry name" value="DUF1759"/>
</dbReference>
<dbReference type="EMBL" id="JYDL01000198">
    <property type="protein sequence ID" value="KRX13483.1"/>
    <property type="molecule type" value="Genomic_DNA"/>
</dbReference>
<name>A0A0V0RG75_9BILA</name>
<sequence>MRNTVTHSFIIPTVRVVRSCLSGSALKAIEGVTICAENYSEVVRTLKSRFYRLPDVVESHVLSLMNVRACSNEGAGELTRLHDDLNRHFLEMKALGKDVNCGLNGFHVILPTLKRKETSFHHNDRMESLYQRQERRFLVGTSKDKGRRPRNQNEGPDAKATAGVSPQCTTTDSAFPSQPHILAADVPSAKATSQQTVAPIPKLFGSEETVLGSAAEALLHLSWSRTSQRRMPEEKVQSIWNALLTGEALCRQDLHQASFTGHAP</sequence>
<feature type="region of interest" description="Disordered" evidence="1">
    <location>
        <begin position="139"/>
        <end position="172"/>
    </location>
</feature>
<dbReference type="STRING" id="6336.A0A0V0RG75"/>
<evidence type="ECO:0000313" key="2">
    <source>
        <dbReference type="EMBL" id="KRX13483.1"/>
    </source>
</evidence>
<protein>
    <submittedName>
        <fullName evidence="2">Uncharacterized protein</fullName>
    </submittedName>
</protein>
<dbReference type="OrthoDB" id="7444419at2759"/>
<organism evidence="2 3">
    <name type="scientific">Trichinella nelsoni</name>
    <dbReference type="NCBI Taxonomy" id="6336"/>
    <lineage>
        <taxon>Eukaryota</taxon>
        <taxon>Metazoa</taxon>
        <taxon>Ecdysozoa</taxon>
        <taxon>Nematoda</taxon>
        <taxon>Enoplea</taxon>
        <taxon>Dorylaimia</taxon>
        <taxon>Trichinellida</taxon>
        <taxon>Trichinellidae</taxon>
        <taxon>Trichinella</taxon>
    </lineage>
</organism>
<dbReference type="Proteomes" id="UP000054630">
    <property type="component" value="Unassembled WGS sequence"/>
</dbReference>
<evidence type="ECO:0000256" key="1">
    <source>
        <dbReference type="SAM" id="MobiDB-lite"/>
    </source>
</evidence>
<evidence type="ECO:0000313" key="3">
    <source>
        <dbReference type="Proteomes" id="UP000054630"/>
    </source>
</evidence>
<accession>A0A0V0RG75</accession>
<gene>
    <name evidence="2" type="ORF">T07_4447</name>
</gene>
<reference evidence="2 3" key="1">
    <citation type="submission" date="2015-01" db="EMBL/GenBank/DDBJ databases">
        <title>Evolution of Trichinella species and genotypes.</title>
        <authorList>
            <person name="Korhonen P.K."/>
            <person name="Edoardo P."/>
            <person name="Giuseppe L.R."/>
            <person name="Gasser R.B."/>
        </authorList>
    </citation>
    <scope>NUCLEOTIDE SEQUENCE [LARGE SCALE GENOMIC DNA]</scope>
    <source>
        <strain evidence="2">ISS37</strain>
    </source>
</reference>
<dbReference type="Pfam" id="PF03564">
    <property type="entry name" value="DUF1759"/>
    <property type="match status" value="1"/>
</dbReference>
<dbReference type="AlphaFoldDB" id="A0A0V0RG75"/>